<dbReference type="PANTHER" id="PTHR33112">
    <property type="entry name" value="DOMAIN PROTEIN, PUTATIVE-RELATED"/>
    <property type="match status" value="1"/>
</dbReference>
<reference evidence="2" key="1">
    <citation type="journal article" date="2023" name="Mol. Phylogenet. Evol.">
        <title>Genome-scale phylogeny and comparative genomics of the fungal order Sordariales.</title>
        <authorList>
            <person name="Hensen N."/>
            <person name="Bonometti L."/>
            <person name="Westerberg I."/>
            <person name="Brannstrom I.O."/>
            <person name="Guillou S."/>
            <person name="Cros-Aarteil S."/>
            <person name="Calhoun S."/>
            <person name="Haridas S."/>
            <person name="Kuo A."/>
            <person name="Mondo S."/>
            <person name="Pangilinan J."/>
            <person name="Riley R."/>
            <person name="LaButti K."/>
            <person name="Andreopoulos B."/>
            <person name="Lipzen A."/>
            <person name="Chen C."/>
            <person name="Yan M."/>
            <person name="Daum C."/>
            <person name="Ng V."/>
            <person name="Clum A."/>
            <person name="Steindorff A."/>
            <person name="Ohm R.A."/>
            <person name="Martin F."/>
            <person name="Silar P."/>
            <person name="Natvig D.O."/>
            <person name="Lalanne C."/>
            <person name="Gautier V."/>
            <person name="Ament-Velasquez S.L."/>
            <person name="Kruys A."/>
            <person name="Hutchinson M.I."/>
            <person name="Powell A.J."/>
            <person name="Barry K."/>
            <person name="Miller A.N."/>
            <person name="Grigoriev I.V."/>
            <person name="Debuchy R."/>
            <person name="Gladieux P."/>
            <person name="Hiltunen Thoren M."/>
            <person name="Johannesson H."/>
        </authorList>
    </citation>
    <scope>NUCLEOTIDE SEQUENCE</scope>
    <source>
        <strain evidence="2">CBS 232.78</strain>
    </source>
</reference>
<evidence type="ECO:0000313" key="2">
    <source>
        <dbReference type="EMBL" id="KAK3388011.1"/>
    </source>
</evidence>
<protein>
    <submittedName>
        <fullName evidence="2">Heterokaryon incompatibility protein-domain-containing protein</fullName>
    </submittedName>
</protein>
<dbReference type="PANTHER" id="PTHR33112:SF9">
    <property type="entry name" value="HETEROKARYON INCOMPATIBILITY DOMAIN-CONTAINING PROTEIN"/>
    <property type="match status" value="1"/>
</dbReference>
<dbReference type="EMBL" id="JAULSW010000003">
    <property type="protein sequence ID" value="KAK3388011.1"/>
    <property type="molecule type" value="Genomic_DNA"/>
</dbReference>
<dbReference type="InterPro" id="IPR010730">
    <property type="entry name" value="HET"/>
</dbReference>
<reference evidence="2" key="2">
    <citation type="submission" date="2023-06" db="EMBL/GenBank/DDBJ databases">
        <authorList>
            <consortium name="Lawrence Berkeley National Laboratory"/>
            <person name="Haridas S."/>
            <person name="Hensen N."/>
            <person name="Bonometti L."/>
            <person name="Westerberg I."/>
            <person name="Brannstrom I.O."/>
            <person name="Guillou S."/>
            <person name="Cros-Aarteil S."/>
            <person name="Calhoun S."/>
            <person name="Kuo A."/>
            <person name="Mondo S."/>
            <person name="Pangilinan J."/>
            <person name="Riley R."/>
            <person name="LaButti K."/>
            <person name="Andreopoulos B."/>
            <person name="Lipzen A."/>
            <person name="Chen C."/>
            <person name="Yanf M."/>
            <person name="Daum C."/>
            <person name="Ng V."/>
            <person name="Clum A."/>
            <person name="Steindorff A."/>
            <person name="Ohm R."/>
            <person name="Martin F."/>
            <person name="Silar P."/>
            <person name="Natvig D."/>
            <person name="Lalanne C."/>
            <person name="Gautier V."/>
            <person name="Ament-velasquez S.L."/>
            <person name="Kruys A."/>
            <person name="Hutchinson M.I."/>
            <person name="Powell A.J."/>
            <person name="Barry K."/>
            <person name="Miller A.N."/>
            <person name="Grigoriev I.V."/>
            <person name="Debuchy R."/>
            <person name="Gladieux P."/>
            <person name="Thoren M.H."/>
            <person name="Johannesson H."/>
        </authorList>
    </citation>
    <scope>NUCLEOTIDE SEQUENCE</scope>
    <source>
        <strain evidence="2">CBS 232.78</strain>
    </source>
</reference>
<accession>A0AAE0U232</accession>
<dbReference type="Proteomes" id="UP001285441">
    <property type="component" value="Unassembled WGS sequence"/>
</dbReference>
<proteinExistence type="predicted"/>
<gene>
    <name evidence="2" type="ORF">B0H63DRAFT_471340</name>
</gene>
<organism evidence="2 3">
    <name type="scientific">Podospora didyma</name>
    <dbReference type="NCBI Taxonomy" id="330526"/>
    <lineage>
        <taxon>Eukaryota</taxon>
        <taxon>Fungi</taxon>
        <taxon>Dikarya</taxon>
        <taxon>Ascomycota</taxon>
        <taxon>Pezizomycotina</taxon>
        <taxon>Sordariomycetes</taxon>
        <taxon>Sordariomycetidae</taxon>
        <taxon>Sordariales</taxon>
        <taxon>Podosporaceae</taxon>
        <taxon>Podospora</taxon>
    </lineage>
</organism>
<dbReference type="Pfam" id="PF06985">
    <property type="entry name" value="HET"/>
    <property type="match status" value="1"/>
</dbReference>
<feature type="domain" description="Heterokaryon incompatibility" evidence="1">
    <location>
        <begin position="183"/>
        <end position="357"/>
    </location>
</feature>
<name>A0AAE0U232_9PEZI</name>
<evidence type="ECO:0000259" key="1">
    <source>
        <dbReference type="Pfam" id="PF06985"/>
    </source>
</evidence>
<sequence length="743" mass="83053">MPCPLCHELDGSPPGEQHKATFQLSDISEYAKKCPACTFLLSVVSGANLDAINSISLQLNEKGDHHSLQISCQTASKRAQVVEIHFSPAVDVTPEQLELAKRCSRNKFDVEHSPYTDSSDSFAWAEGKVKDCTEHPDYPHVHCISSQSATLPDRILDLGTDNDSISLHEASSPSPQGSEAAKYATLSHCWGGYLPIRLIKSNLSEFRHNIKWHLLPKTFQDAVAFARRLGFRYLWIDSLCIVQDDADDWAKQSAKMAGIYENSTITLAATVAADGRDGLFTPPRESLAGYVTVGAPFKVKLGEITWDELSKLGAGYYLVKEWPSDNRKHPGYFFHYGADNALAGNAALLGRGWVYQERVLSRRVLHFGHSELLWECNQGVSCQCGNWRHSGSRHPGAQFPKLQHAQSLNGSNFQSLPESMEGYMFGLRYRWQRIVSEFSALSITFESDRIPAVAGIAKQFLTRLPPGSLNFVLGVWKEFLFEHLLWQPAYWTTSDSTRWLSAQPGDPAARPPSWTWASVGGAVQYPMEDPSMNAPASPQATDRDPKIAQIPWSDSETDRLLGRVTGDLILLGHLTKTRLRRYVMKDTAEVSHGVSRYDGTSFYTATLDIAPPPTSSSTSARWIDVEPIWPEPPAEMGTRPSPYYSGLAPPEDPVDVAIMEYQNCLMPIMRERFVSCQELDEAVWCLFIKFWNGHAGKSMFLLLKQVAESPRKQYTRVGLVSYPPMRLPMFDPKDMAMQEVILV</sequence>
<dbReference type="AlphaFoldDB" id="A0AAE0U232"/>
<keyword evidence="3" id="KW-1185">Reference proteome</keyword>
<evidence type="ECO:0000313" key="3">
    <source>
        <dbReference type="Proteomes" id="UP001285441"/>
    </source>
</evidence>
<comment type="caution">
    <text evidence="2">The sequence shown here is derived from an EMBL/GenBank/DDBJ whole genome shotgun (WGS) entry which is preliminary data.</text>
</comment>